<dbReference type="InterPro" id="IPR004345">
    <property type="entry name" value="TB2_DP1_HVA22"/>
</dbReference>
<dbReference type="OMA" id="CMIPGPW"/>
<comment type="subcellular location">
    <subcellularLocation>
        <location evidence="1 6">Membrane</location>
        <topology evidence="1 6">Multi-pass membrane protein</topology>
    </subcellularLocation>
</comment>
<dbReference type="AlphaFoldDB" id="A0A0L0SBS0"/>
<evidence type="ECO:0000256" key="6">
    <source>
        <dbReference type="RuleBase" id="RU362006"/>
    </source>
</evidence>
<feature type="transmembrane region" description="Helical" evidence="6">
    <location>
        <begin position="34"/>
        <end position="64"/>
    </location>
</feature>
<dbReference type="EMBL" id="GG745335">
    <property type="protein sequence ID" value="KNE59931.1"/>
    <property type="molecule type" value="Genomic_DNA"/>
</dbReference>
<gene>
    <name evidence="7" type="ORF">AMAG_05380</name>
</gene>
<name>A0A0L0SBS0_ALLM3</name>
<dbReference type="VEuPathDB" id="FungiDB:AMAG_05380"/>
<proteinExistence type="inferred from homology"/>
<accession>A0A0L0SBS0</accession>
<evidence type="ECO:0000313" key="8">
    <source>
        <dbReference type="Proteomes" id="UP000054350"/>
    </source>
</evidence>
<comment type="similarity">
    <text evidence="2 6">Belongs to the DP1 family.</text>
</comment>
<evidence type="ECO:0000313" key="7">
    <source>
        <dbReference type="EMBL" id="KNE59931.1"/>
    </source>
</evidence>
<protein>
    <recommendedName>
        <fullName evidence="6">Protein YOP1</fullName>
    </recommendedName>
</protein>
<evidence type="ECO:0000256" key="1">
    <source>
        <dbReference type="ARBA" id="ARBA00004141"/>
    </source>
</evidence>
<dbReference type="PANTHER" id="PTHR12300">
    <property type="entry name" value="HVA22-LIKE PROTEINS"/>
    <property type="match status" value="1"/>
</dbReference>
<evidence type="ECO:0000256" key="2">
    <source>
        <dbReference type="ARBA" id="ARBA00008573"/>
    </source>
</evidence>
<evidence type="ECO:0000256" key="3">
    <source>
        <dbReference type="ARBA" id="ARBA00022692"/>
    </source>
</evidence>
<organism evidence="7 8">
    <name type="scientific">Allomyces macrogynus (strain ATCC 38327)</name>
    <name type="common">Allomyces javanicus var. macrogynus</name>
    <dbReference type="NCBI Taxonomy" id="578462"/>
    <lineage>
        <taxon>Eukaryota</taxon>
        <taxon>Fungi</taxon>
        <taxon>Fungi incertae sedis</taxon>
        <taxon>Blastocladiomycota</taxon>
        <taxon>Blastocladiomycetes</taxon>
        <taxon>Blastocladiales</taxon>
        <taxon>Blastocladiaceae</taxon>
        <taxon>Allomyces</taxon>
    </lineage>
</organism>
<dbReference type="STRING" id="578462.A0A0L0SBS0"/>
<sequence>MEQFNQLKITLDKQLQQYPGMVQLEASTGVPKAYIALGVGALLASSVLFNIGGQLVCNLIGFVYPTYASFKSIETKDKDDDTHWLTYWVVFGLFNVLEFFTDILLYWMPMYFMVKTIFLVWLFLPQTRGAERVYQSAIRPFLLSNEAKIDETINKAKKAAAHAIAETIKQD</sequence>
<keyword evidence="5 6" id="KW-0472">Membrane</keyword>
<keyword evidence="3 6" id="KW-0812">Transmembrane</keyword>
<feature type="transmembrane region" description="Helical" evidence="6">
    <location>
        <begin position="84"/>
        <end position="100"/>
    </location>
</feature>
<dbReference type="eggNOG" id="KOG1725">
    <property type="taxonomic scope" value="Eukaryota"/>
</dbReference>
<dbReference type="PANTHER" id="PTHR12300:SF161">
    <property type="entry name" value="RECEPTOR EXPRESSION-ENHANCING PROTEIN"/>
    <property type="match status" value="1"/>
</dbReference>
<dbReference type="Pfam" id="PF03134">
    <property type="entry name" value="TB2_DP1_HVA22"/>
    <property type="match status" value="1"/>
</dbReference>
<evidence type="ECO:0000256" key="4">
    <source>
        <dbReference type="ARBA" id="ARBA00022989"/>
    </source>
</evidence>
<evidence type="ECO:0000256" key="5">
    <source>
        <dbReference type="ARBA" id="ARBA00023136"/>
    </source>
</evidence>
<dbReference type="OrthoDB" id="10009287at2759"/>
<dbReference type="Proteomes" id="UP000054350">
    <property type="component" value="Unassembled WGS sequence"/>
</dbReference>
<reference evidence="7 8" key="1">
    <citation type="submission" date="2009-11" db="EMBL/GenBank/DDBJ databases">
        <title>Annotation of Allomyces macrogynus ATCC 38327.</title>
        <authorList>
            <consortium name="The Broad Institute Genome Sequencing Platform"/>
            <person name="Russ C."/>
            <person name="Cuomo C."/>
            <person name="Burger G."/>
            <person name="Gray M.W."/>
            <person name="Holland P.W.H."/>
            <person name="King N."/>
            <person name="Lang F.B.F."/>
            <person name="Roger A.J."/>
            <person name="Ruiz-Trillo I."/>
            <person name="Young S.K."/>
            <person name="Zeng Q."/>
            <person name="Gargeya S."/>
            <person name="Fitzgerald M."/>
            <person name="Haas B."/>
            <person name="Abouelleil A."/>
            <person name="Alvarado L."/>
            <person name="Arachchi H.M."/>
            <person name="Berlin A."/>
            <person name="Chapman S.B."/>
            <person name="Gearin G."/>
            <person name="Goldberg J."/>
            <person name="Griggs A."/>
            <person name="Gujja S."/>
            <person name="Hansen M."/>
            <person name="Heiman D."/>
            <person name="Howarth C."/>
            <person name="Larimer J."/>
            <person name="Lui A."/>
            <person name="MacDonald P.J.P."/>
            <person name="McCowen C."/>
            <person name="Montmayeur A."/>
            <person name="Murphy C."/>
            <person name="Neiman D."/>
            <person name="Pearson M."/>
            <person name="Priest M."/>
            <person name="Roberts A."/>
            <person name="Saif S."/>
            <person name="Shea T."/>
            <person name="Sisk P."/>
            <person name="Stolte C."/>
            <person name="Sykes S."/>
            <person name="Wortman J."/>
            <person name="Nusbaum C."/>
            <person name="Birren B."/>
        </authorList>
    </citation>
    <scope>NUCLEOTIDE SEQUENCE [LARGE SCALE GENOMIC DNA]</scope>
    <source>
        <strain evidence="7 8">ATCC 38327</strain>
    </source>
</reference>
<reference evidence="8" key="2">
    <citation type="submission" date="2009-11" db="EMBL/GenBank/DDBJ databases">
        <title>The Genome Sequence of Allomyces macrogynus strain ATCC 38327.</title>
        <authorList>
            <consortium name="The Broad Institute Genome Sequencing Platform"/>
            <person name="Russ C."/>
            <person name="Cuomo C."/>
            <person name="Shea T."/>
            <person name="Young S.K."/>
            <person name="Zeng Q."/>
            <person name="Koehrsen M."/>
            <person name="Haas B."/>
            <person name="Borodovsky M."/>
            <person name="Guigo R."/>
            <person name="Alvarado L."/>
            <person name="Berlin A."/>
            <person name="Borenstein D."/>
            <person name="Chen Z."/>
            <person name="Engels R."/>
            <person name="Freedman E."/>
            <person name="Gellesch M."/>
            <person name="Goldberg J."/>
            <person name="Griggs A."/>
            <person name="Gujja S."/>
            <person name="Heiman D."/>
            <person name="Hepburn T."/>
            <person name="Howarth C."/>
            <person name="Jen D."/>
            <person name="Larson L."/>
            <person name="Lewis B."/>
            <person name="Mehta T."/>
            <person name="Park D."/>
            <person name="Pearson M."/>
            <person name="Roberts A."/>
            <person name="Saif S."/>
            <person name="Shenoy N."/>
            <person name="Sisk P."/>
            <person name="Stolte C."/>
            <person name="Sykes S."/>
            <person name="Walk T."/>
            <person name="White J."/>
            <person name="Yandava C."/>
            <person name="Burger G."/>
            <person name="Gray M.W."/>
            <person name="Holland P.W.H."/>
            <person name="King N."/>
            <person name="Lang F.B.F."/>
            <person name="Roger A.J."/>
            <person name="Ruiz-Trillo I."/>
            <person name="Lander E."/>
            <person name="Nusbaum C."/>
        </authorList>
    </citation>
    <scope>NUCLEOTIDE SEQUENCE [LARGE SCALE GENOMIC DNA]</scope>
    <source>
        <strain evidence="8">ATCC 38327</strain>
    </source>
</reference>
<dbReference type="GO" id="GO:0016020">
    <property type="term" value="C:membrane"/>
    <property type="evidence" value="ECO:0007669"/>
    <property type="project" value="UniProtKB-SubCell"/>
</dbReference>
<comment type="caution">
    <text evidence="6">Lacks conserved residue(s) required for the propagation of feature annotation.</text>
</comment>
<keyword evidence="8" id="KW-1185">Reference proteome</keyword>
<keyword evidence="4 6" id="KW-1133">Transmembrane helix</keyword>